<evidence type="ECO:0000313" key="3">
    <source>
        <dbReference type="EMBL" id="MEN5377502.1"/>
    </source>
</evidence>
<dbReference type="Pfam" id="PF13402">
    <property type="entry name" value="Peptidase_M60"/>
    <property type="match status" value="1"/>
</dbReference>
<feature type="domain" description="Peptidase M60" evidence="2">
    <location>
        <begin position="99"/>
        <end position="422"/>
    </location>
</feature>
<dbReference type="SMART" id="SM01276">
    <property type="entry name" value="M60-like"/>
    <property type="match status" value="1"/>
</dbReference>
<evidence type="ECO:0000313" key="4">
    <source>
        <dbReference type="Proteomes" id="UP001409291"/>
    </source>
</evidence>
<dbReference type="PROSITE" id="PS51723">
    <property type="entry name" value="PEPTIDASE_M60"/>
    <property type="match status" value="1"/>
</dbReference>
<gene>
    <name evidence="3" type="ORF">ABE541_09535</name>
</gene>
<dbReference type="PANTHER" id="PTHR15730">
    <property type="entry name" value="EXPERIMENTAL AUTOIMMUNE PROSTATITIS ANTIGEN 2-RELATED"/>
    <property type="match status" value="1"/>
</dbReference>
<evidence type="ECO:0000259" key="1">
    <source>
        <dbReference type="PROSITE" id="PS50022"/>
    </source>
</evidence>
<dbReference type="Pfam" id="PF17291">
    <property type="entry name" value="M60-like_N"/>
    <property type="match status" value="1"/>
</dbReference>
<dbReference type="PROSITE" id="PS51257">
    <property type="entry name" value="PROKAR_LIPOPROTEIN"/>
    <property type="match status" value="1"/>
</dbReference>
<dbReference type="PROSITE" id="PS50022">
    <property type="entry name" value="FA58C_3"/>
    <property type="match status" value="1"/>
</dbReference>
<protein>
    <submittedName>
        <fullName evidence="3">M60 family metallopeptidase</fullName>
    </submittedName>
</protein>
<accession>A0ABV0BSL4</accession>
<dbReference type="InterPro" id="IPR008979">
    <property type="entry name" value="Galactose-bd-like_sf"/>
</dbReference>
<dbReference type="Gene3D" id="2.60.120.260">
    <property type="entry name" value="Galactose-binding domain-like"/>
    <property type="match status" value="1"/>
</dbReference>
<feature type="domain" description="F5/8 type C" evidence="1">
    <location>
        <begin position="509"/>
        <end position="666"/>
    </location>
</feature>
<dbReference type="EMBL" id="JBDJNQ010000003">
    <property type="protein sequence ID" value="MEN5377502.1"/>
    <property type="molecule type" value="Genomic_DNA"/>
</dbReference>
<dbReference type="Proteomes" id="UP001409291">
    <property type="component" value="Unassembled WGS sequence"/>
</dbReference>
<dbReference type="InterPro" id="IPR042279">
    <property type="entry name" value="Pep_M60_3"/>
</dbReference>
<reference evidence="3 4" key="1">
    <citation type="submission" date="2024-04" db="EMBL/GenBank/DDBJ databases">
        <title>WGS of bacteria from Torrens River.</title>
        <authorList>
            <person name="Wyrsch E.R."/>
            <person name="Drigo B."/>
        </authorList>
    </citation>
    <scope>NUCLEOTIDE SEQUENCE [LARGE SCALE GENOMIC DNA]</scope>
    <source>
        <strain evidence="3 4">TWI391</strain>
    </source>
</reference>
<name>A0ABV0BSL4_9SPHI</name>
<organism evidence="3 4">
    <name type="scientific">Sphingobacterium kitahiroshimense</name>
    <dbReference type="NCBI Taxonomy" id="470446"/>
    <lineage>
        <taxon>Bacteria</taxon>
        <taxon>Pseudomonadati</taxon>
        <taxon>Bacteroidota</taxon>
        <taxon>Sphingobacteriia</taxon>
        <taxon>Sphingobacteriales</taxon>
        <taxon>Sphingobacteriaceae</taxon>
        <taxon>Sphingobacterium</taxon>
    </lineage>
</organism>
<dbReference type="Gene3D" id="2.60.120.1250">
    <property type="entry name" value="Peptidase M60, enhancin-like domain 1"/>
    <property type="match status" value="1"/>
</dbReference>
<sequence length="670" mass="75073">MNKRYIIIGLLTGIIALASSCGKEGFDFKDGYQKGEDTESPILTDTTMGKADKSLYHKARIYPGLVGETVKRIKDTTISLLMDKEYISAFKYKVSYVPPPIYSTGLYAPAGEVVRITVPAGVIGLTVQVGVHTDNLAGKDAPRRDNIIYTRKELFPGNNYVGNLYGGTIWIISSFQSPNPVDLKVAGAVKATDFVLGKMSVADWQKQVLANDVPWMDLIGKRTAFTVPRSLVVRFLQSGRMDHVDQALQLWDESYEKDYYNWMGLTPNAVNPINRYPSLWERGVMDIHPSAGYAHSGNPWIMQEDEYWLDELTNPTTIKKGTSWGSYHEVGHNYQAGDSWSWQDLGETTNNLFIFNAARNRGETNRTDFHPALKETIPLALAYAKSTGAKSFSNFPAGSGINEDNAAFARITPFLQIFDKVKGKKAESGWDFFPFIYTKARNENFTTALEQAKRDYFYRQLCEFSGLDYNRFFIAWGIPVSAAAKREIRNKYAPMTTAIWEYNPLTFTGGDAPLGTKYYLPSGTYDFTSNAATATGESTGKFSAMIDGNKDTYWHTCYSGCSVPTNLPVELVMNMKEMNAIKGVYIQNRINNTFQTKVIVYTSTDNKNWTEMGTYPLAQPGETTAQRAIVRELSFSKIVETQYVKLVFPDKNQSGESHVALAELGVFYDI</sequence>
<evidence type="ECO:0000259" key="2">
    <source>
        <dbReference type="PROSITE" id="PS51723"/>
    </source>
</evidence>
<dbReference type="InterPro" id="IPR031161">
    <property type="entry name" value="Peptidase_M60_dom"/>
</dbReference>
<proteinExistence type="predicted"/>
<dbReference type="PANTHER" id="PTHR15730:SF5">
    <property type="entry name" value="SI:CH211-210B2.2-RELATED"/>
    <property type="match status" value="1"/>
</dbReference>
<dbReference type="Gene3D" id="3.40.390.80">
    <property type="entry name" value="Peptidase M60, enhancin-like domain 2"/>
    <property type="match status" value="1"/>
</dbReference>
<dbReference type="Pfam" id="PF00754">
    <property type="entry name" value="F5_F8_type_C"/>
    <property type="match status" value="1"/>
</dbReference>
<keyword evidence="4" id="KW-1185">Reference proteome</keyword>
<dbReference type="InterPro" id="IPR000421">
    <property type="entry name" value="FA58C"/>
</dbReference>
<dbReference type="RefSeq" id="WP_346581167.1">
    <property type="nucleotide sequence ID" value="NZ_JBDJLH010000004.1"/>
</dbReference>
<dbReference type="SUPFAM" id="SSF49785">
    <property type="entry name" value="Galactose-binding domain-like"/>
    <property type="match status" value="1"/>
</dbReference>
<comment type="caution">
    <text evidence="3">The sequence shown here is derived from an EMBL/GenBank/DDBJ whole genome shotgun (WGS) entry which is preliminary data.</text>
</comment>
<dbReference type="Gene3D" id="1.10.390.30">
    <property type="entry name" value="Peptidase M60, enhancin-like domain 3"/>
    <property type="match status" value="1"/>
</dbReference>
<dbReference type="InterPro" id="IPR035423">
    <property type="entry name" value="M60-like_N"/>
</dbReference>
<dbReference type="InterPro" id="IPR051244">
    <property type="entry name" value="TCAF"/>
</dbReference>